<name>A0A1D1WA87_RAMVA</name>
<accession>A0A1D1WA87</accession>
<reference evidence="3 4" key="1">
    <citation type="journal article" date="2016" name="Nat. Commun.">
        <title>Extremotolerant tardigrade genome and improved radiotolerance of human cultured cells by tardigrade-unique protein.</title>
        <authorList>
            <person name="Hashimoto T."/>
            <person name="Horikawa D.D."/>
            <person name="Saito Y."/>
            <person name="Kuwahara H."/>
            <person name="Kozuka-Hata H."/>
            <person name="Shin-I T."/>
            <person name="Minakuchi Y."/>
            <person name="Ohishi K."/>
            <person name="Motoyama A."/>
            <person name="Aizu T."/>
            <person name="Enomoto A."/>
            <person name="Kondo K."/>
            <person name="Tanaka S."/>
            <person name="Hara Y."/>
            <person name="Koshikawa S."/>
            <person name="Sagara H."/>
            <person name="Miura T."/>
            <person name="Yokobori S."/>
            <person name="Miyagawa K."/>
            <person name="Suzuki Y."/>
            <person name="Kubo T."/>
            <person name="Oyama M."/>
            <person name="Kohara Y."/>
            <person name="Fujiyama A."/>
            <person name="Arakawa K."/>
            <person name="Katayama T."/>
            <person name="Toyoda A."/>
            <person name="Kunieda T."/>
        </authorList>
    </citation>
    <scope>NUCLEOTIDE SEQUENCE [LARGE SCALE GENOMIC DNA]</scope>
    <source>
        <strain evidence="3 4">YOKOZUNA-1</strain>
    </source>
</reference>
<organism evidence="3 4">
    <name type="scientific">Ramazzottius varieornatus</name>
    <name type="common">Water bear</name>
    <name type="synonym">Tardigrade</name>
    <dbReference type="NCBI Taxonomy" id="947166"/>
    <lineage>
        <taxon>Eukaryota</taxon>
        <taxon>Metazoa</taxon>
        <taxon>Ecdysozoa</taxon>
        <taxon>Tardigrada</taxon>
        <taxon>Eutardigrada</taxon>
        <taxon>Parachela</taxon>
        <taxon>Hypsibioidea</taxon>
        <taxon>Ramazzottiidae</taxon>
        <taxon>Ramazzottius</taxon>
    </lineage>
</organism>
<feature type="region of interest" description="Disordered" evidence="2">
    <location>
        <begin position="297"/>
        <end position="317"/>
    </location>
</feature>
<dbReference type="EMBL" id="BDGG01000018">
    <property type="protein sequence ID" value="GAV08634.1"/>
    <property type="molecule type" value="Genomic_DNA"/>
</dbReference>
<feature type="region of interest" description="Disordered" evidence="2">
    <location>
        <begin position="109"/>
        <end position="133"/>
    </location>
</feature>
<sequence>MNQPRGTYNRFRIEEDIWLCEEVLKADPFNCEHKNVVWLQIVDNLNSIPIFAKPTGERACKHRLDDLLSQYRLQEIAKLKRSGSEEQYQMLWGLLVQIDHLREISLDDEAADDKPVMPRSKEKSSKRSFPMSMAQPTEIQQRVQAMQFPISPPAKKQRAHAAPQQIMVAMSPTSSTHSINTSQNSSSLREPSASPPLATMPRISTSAYTLNLSSTSNTHDYVIMLIQQNKNQLDLYERELQQSRKLREKELDLERARLDFEEKKWKQFVEQNQLQHDLLKDVLLQQREAHQALLALLKSPTPEPRNGQLNGYSPDDS</sequence>
<feature type="compositionally biased region" description="Polar residues" evidence="2">
    <location>
        <begin position="172"/>
        <end position="189"/>
    </location>
</feature>
<dbReference type="AlphaFoldDB" id="A0A1D1WA87"/>
<dbReference type="PANTHER" id="PTHR37558:SF1">
    <property type="entry name" value="HTH CENPB-TYPE DOMAIN-CONTAINING PROTEIN"/>
    <property type="match status" value="1"/>
</dbReference>
<evidence type="ECO:0000256" key="2">
    <source>
        <dbReference type="SAM" id="MobiDB-lite"/>
    </source>
</evidence>
<proteinExistence type="predicted"/>
<evidence type="ECO:0000256" key="1">
    <source>
        <dbReference type="SAM" id="Coils"/>
    </source>
</evidence>
<gene>
    <name evidence="3" type="primary">RvY_18298-1</name>
    <name evidence="3" type="synonym">RvY_18298.1</name>
    <name evidence="3" type="ORF">RvY_18298</name>
</gene>
<dbReference type="OrthoDB" id="72637at2759"/>
<evidence type="ECO:0000313" key="4">
    <source>
        <dbReference type="Proteomes" id="UP000186922"/>
    </source>
</evidence>
<protein>
    <submittedName>
        <fullName evidence="3">Uncharacterized protein</fullName>
    </submittedName>
</protein>
<evidence type="ECO:0000313" key="3">
    <source>
        <dbReference type="EMBL" id="GAV08634.1"/>
    </source>
</evidence>
<comment type="caution">
    <text evidence="3">The sequence shown here is derived from an EMBL/GenBank/DDBJ whole genome shotgun (WGS) entry which is preliminary data.</text>
</comment>
<keyword evidence="4" id="KW-1185">Reference proteome</keyword>
<feature type="coiled-coil region" evidence="1">
    <location>
        <begin position="226"/>
        <end position="253"/>
    </location>
</feature>
<dbReference type="PANTHER" id="PTHR37558">
    <property type="entry name" value="HTH CENPB-TYPE DOMAIN-CONTAINING PROTEIN"/>
    <property type="match status" value="1"/>
</dbReference>
<keyword evidence="1" id="KW-0175">Coiled coil</keyword>
<feature type="region of interest" description="Disordered" evidence="2">
    <location>
        <begin position="172"/>
        <end position="199"/>
    </location>
</feature>
<dbReference type="Proteomes" id="UP000186922">
    <property type="component" value="Unassembled WGS sequence"/>
</dbReference>
<feature type="compositionally biased region" description="Basic and acidic residues" evidence="2">
    <location>
        <begin position="112"/>
        <end position="125"/>
    </location>
</feature>